<evidence type="ECO:0000313" key="3">
    <source>
        <dbReference type="Proteomes" id="UP000075737"/>
    </source>
</evidence>
<dbReference type="Proteomes" id="UP000075737">
    <property type="component" value="Unassembled WGS sequence"/>
</dbReference>
<dbReference type="RefSeq" id="WP_068748011.1">
    <property type="nucleotide sequence ID" value="NZ_LOHZ01000023.1"/>
</dbReference>
<protein>
    <recommendedName>
        <fullName evidence="4">Transport system permease protein</fullName>
    </recommendedName>
</protein>
<reference evidence="2 3" key="1">
    <citation type="submission" date="2015-12" db="EMBL/GenBank/DDBJ databases">
        <title>Draft genome of Thermovenabulum gondwanense isolated from a red thermophilic microbial mat colonisisng an outflow channel of a bore well.</title>
        <authorList>
            <person name="Patel B.K."/>
        </authorList>
    </citation>
    <scope>NUCLEOTIDE SEQUENCE [LARGE SCALE GENOMIC DNA]</scope>
    <source>
        <strain evidence="2 3">R270</strain>
    </source>
</reference>
<dbReference type="STRING" id="520767.ATZ99_08620"/>
<name>A0A161PYD8_9FIRM</name>
<dbReference type="OrthoDB" id="92225at2"/>
<proteinExistence type="predicted"/>
<organism evidence="2 3">
    <name type="scientific">Thermovenabulum gondwanense</name>
    <dbReference type="NCBI Taxonomy" id="520767"/>
    <lineage>
        <taxon>Bacteria</taxon>
        <taxon>Bacillati</taxon>
        <taxon>Bacillota</taxon>
        <taxon>Clostridia</taxon>
        <taxon>Thermosediminibacterales</taxon>
        <taxon>Thermosediminibacteraceae</taxon>
        <taxon>Thermovenabulum</taxon>
    </lineage>
</organism>
<dbReference type="AlphaFoldDB" id="A0A161PYD8"/>
<dbReference type="PATRIC" id="fig|520767.4.peg.957"/>
<feature type="transmembrane region" description="Helical" evidence="1">
    <location>
        <begin position="232"/>
        <end position="252"/>
    </location>
</feature>
<feature type="transmembrane region" description="Helical" evidence="1">
    <location>
        <begin position="136"/>
        <end position="153"/>
    </location>
</feature>
<keyword evidence="1" id="KW-0472">Membrane</keyword>
<feature type="transmembrane region" description="Helical" evidence="1">
    <location>
        <begin position="160"/>
        <end position="180"/>
    </location>
</feature>
<feature type="transmembrane region" description="Helical" evidence="1">
    <location>
        <begin position="369"/>
        <end position="388"/>
    </location>
</feature>
<comment type="caution">
    <text evidence="2">The sequence shown here is derived from an EMBL/GenBank/DDBJ whole genome shotgun (WGS) entry which is preliminary data.</text>
</comment>
<accession>A0A161PYD8</accession>
<keyword evidence="3" id="KW-1185">Reference proteome</keyword>
<feature type="transmembrane region" description="Helical" evidence="1">
    <location>
        <begin position="301"/>
        <end position="325"/>
    </location>
</feature>
<dbReference type="EMBL" id="LOHZ01000023">
    <property type="protein sequence ID" value="KYO67044.1"/>
    <property type="molecule type" value="Genomic_DNA"/>
</dbReference>
<sequence length="427" mass="44588">MKIVLIALIGALAAILANSGIAVFNDGLRPIMPEYLEGRMKKAEFAAMSFALSFGLVIGFGIPISIGATILLVHSILLGTDIIGTWSPKGKIGYAVAGTIGALWGIGLLVGLQWIVNVFKKLPVNVFNSMGQIGTPVIFAFAAFPALAVAYQYGVKNGLITLTISALVRTVVARFSPIVIGTSKIALNPEGMALVTGMIVLLIYAMREKREENSTNVAALFTERVDRIKKNVWVLAIMGALVAAATSLHILAGDPISLSLVSKGNYTDAALVALARAIGFVPLVATTAIATGVYGPVGMTFIFAAALFANNILLAAILGFVIIFAEVYLLGGIAGFLDKFPGIKKSSDNIRTAMGQLLEVSLLVGGANASNMVLPGLGIFILIGLYLLNEIAGRPIVRMAVGPIAAILVGILANILAVFGLYVPPVK</sequence>
<evidence type="ECO:0000313" key="2">
    <source>
        <dbReference type="EMBL" id="KYO67044.1"/>
    </source>
</evidence>
<feature type="transmembrane region" description="Helical" evidence="1">
    <location>
        <begin position="400"/>
        <end position="423"/>
    </location>
</feature>
<dbReference type="InterPro" id="IPR019733">
    <property type="entry name" value="Uncharacterised_YhfT"/>
</dbReference>
<feature type="transmembrane region" description="Helical" evidence="1">
    <location>
        <begin position="186"/>
        <end position="206"/>
    </location>
</feature>
<dbReference type="Pfam" id="PF10797">
    <property type="entry name" value="YhfT"/>
    <property type="match status" value="1"/>
</dbReference>
<feature type="transmembrane region" description="Helical" evidence="1">
    <location>
        <begin position="94"/>
        <end position="116"/>
    </location>
</feature>
<keyword evidence="1" id="KW-0812">Transmembrane</keyword>
<feature type="transmembrane region" description="Helical" evidence="1">
    <location>
        <begin position="272"/>
        <end position="294"/>
    </location>
</feature>
<gene>
    <name evidence="2" type="ORF">ATZ99_08620</name>
</gene>
<evidence type="ECO:0000256" key="1">
    <source>
        <dbReference type="SAM" id="Phobius"/>
    </source>
</evidence>
<keyword evidence="1" id="KW-1133">Transmembrane helix</keyword>
<evidence type="ECO:0008006" key="4">
    <source>
        <dbReference type="Google" id="ProtNLM"/>
    </source>
</evidence>
<feature type="transmembrane region" description="Helical" evidence="1">
    <location>
        <begin position="46"/>
        <end position="73"/>
    </location>
</feature>